<evidence type="ECO:0000313" key="3">
    <source>
        <dbReference type="Proteomes" id="UP000245678"/>
    </source>
</evidence>
<dbReference type="EMBL" id="QGHA01000006">
    <property type="protein sequence ID" value="PWK76623.1"/>
    <property type="molecule type" value="Genomic_DNA"/>
</dbReference>
<organism evidence="2 3">
    <name type="scientific">Mucilaginibacter oryzae</name>
    <dbReference type="NCBI Taxonomy" id="468058"/>
    <lineage>
        <taxon>Bacteria</taxon>
        <taxon>Pseudomonadati</taxon>
        <taxon>Bacteroidota</taxon>
        <taxon>Sphingobacteriia</taxon>
        <taxon>Sphingobacteriales</taxon>
        <taxon>Sphingobacteriaceae</taxon>
        <taxon>Mucilaginibacter</taxon>
    </lineage>
</organism>
<dbReference type="Proteomes" id="UP000245678">
    <property type="component" value="Unassembled WGS sequence"/>
</dbReference>
<evidence type="ECO:0000313" key="2">
    <source>
        <dbReference type="EMBL" id="PWK76623.1"/>
    </source>
</evidence>
<dbReference type="InterPro" id="IPR000772">
    <property type="entry name" value="Ricin_B_lectin"/>
</dbReference>
<protein>
    <submittedName>
        <fullName evidence="2">Ricin-type beta-trefoil lectin protein</fullName>
    </submittedName>
</protein>
<dbReference type="Gene3D" id="2.80.10.50">
    <property type="match status" value="2"/>
</dbReference>
<comment type="caution">
    <text evidence="2">The sequence shown here is derived from an EMBL/GenBank/DDBJ whole genome shotgun (WGS) entry which is preliminary data.</text>
</comment>
<keyword evidence="3" id="KW-1185">Reference proteome</keyword>
<dbReference type="PROSITE" id="PS50231">
    <property type="entry name" value="RICIN_B_LECTIN"/>
    <property type="match status" value="1"/>
</dbReference>
<keyword evidence="2" id="KW-0430">Lectin</keyword>
<dbReference type="InterPro" id="IPR035992">
    <property type="entry name" value="Ricin_B-like_lectins"/>
</dbReference>
<sequence length="375" mass="40646">MHTPYKPNKLIMERNFMKGRVMHLLLLSVILFSSNCKKETTPASLSQNDSDAKSLTGKIKLAALSSAEPLQTVANGTFVIVNKLSGKVLDVDGYKTTDGTTVWQYGATGGSNQKWTLKLRTGGYYSAIDNSSGKGLQVDDAGKSDGAITTIATYTGATKQQWQFVSLQNGYYKIVNRYSGKVLDVNGGSLDDLGKVQQWTSNNGDNQQWALLKPTYNGQLTWQLTTTNVPADAQARIKAAMNDACARFNAGANWPARTLTVEYNPDVPTADGSSGSSNIRFGADASYQTVRTAMHEIAHTYGVGQSGGWYSNTSTGDFLGSNTVATIHAFETPTSAIHTGGGHFWPYGLNYDDEWSETAAFRQVKLVYAMRTDGM</sequence>
<gene>
    <name evidence="2" type="ORF">LX99_03490</name>
</gene>
<dbReference type="Pfam" id="PF14200">
    <property type="entry name" value="RicinB_lectin_2"/>
    <property type="match status" value="1"/>
</dbReference>
<proteinExistence type="predicted"/>
<accession>A0A316H8C3</accession>
<evidence type="ECO:0000259" key="1">
    <source>
        <dbReference type="SMART" id="SM00458"/>
    </source>
</evidence>
<name>A0A316H8C3_9SPHI</name>
<dbReference type="AlphaFoldDB" id="A0A316H8C3"/>
<reference evidence="2 3" key="1">
    <citation type="submission" date="2018-05" db="EMBL/GenBank/DDBJ databases">
        <title>Genomic Encyclopedia of Archaeal and Bacterial Type Strains, Phase II (KMG-II): from individual species to whole genera.</title>
        <authorList>
            <person name="Goeker M."/>
        </authorList>
    </citation>
    <scope>NUCLEOTIDE SEQUENCE [LARGE SCALE GENOMIC DNA]</scope>
    <source>
        <strain evidence="2 3">DSM 19975</strain>
    </source>
</reference>
<dbReference type="SMART" id="SM00458">
    <property type="entry name" value="RICIN"/>
    <property type="match status" value="1"/>
</dbReference>
<dbReference type="SUPFAM" id="SSF50370">
    <property type="entry name" value="Ricin B-like lectins"/>
    <property type="match status" value="1"/>
</dbReference>
<dbReference type="GO" id="GO:0030246">
    <property type="term" value="F:carbohydrate binding"/>
    <property type="evidence" value="ECO:0007669"/>
    <property type="project" value="UniProtKB-KW"/>
</dbReference>
<feature type="domain" description="Ricin B lectin" evidence="1">
    <location>
        <begin position="75"/>
        <end position="212"/>
    </location>
</feature>